<reference evidence="7" key="1">
    <citation type="journal article" date="2010" name="PLoS ONE">
        <title>The complete genome sequence of Cupriavidus metallidurans strain CH34, a master survivalist in harsh and anthropogenic environments.</title>
        <authorList>
            <person name="Janssen P.J."/>
            <person name="Van Houdt R."/>
            <person name="Moors H."/>
            <person name="Monsieurs P."/>
            <person name="Morin N."/>
            <person name="Michaux A."/>
            <person name="Benotmane M.A."/>
            <person name="Leys N."/>
            <person name="Vallaeys T."/>
            <person name="Lapidus A."/>
            <person name="Monchy S."/>
            <person name="Medigue C."/>
            <person name="Taghavi S."/>
            <person name="McCorkle S."/>
            <person name="Dunn J."/>
            <person name="van der Lelie D."/>
            <person name="Mergeay M."/>
        </authorList>
    </citation>
    <scope>NUCLEOTIDE SEQUENCE [LARGE SCALE GENOMIC DNA]</scope>
    <source>
        <strain evidence="7">ATCC 43123 / DSM 2839 / NBRC 102507 / CH34</strain>
    </source>
</reference>
<dbReference type="InterPro" id="IPR001789">
    <property type="entry name" value="Sig_transdc_resp-reg_receiver"/>
</dbReference>
<feature type="domain" description="HTH luxR-type" evidence="4">
    <location>
        <begin position="229"/>
        <end position="294"/>
    </location>
</feature>
<dbReference type="HOGENOM" id="CLU_000445_90_1_4"/>
<dbReference type="SMART" id="SM00421">
    <property type="entry name" value="HTH_LUXR"/>
    <property type="match status" value="1"/>
</dbReference>
<keyword evidence="7" id="KW-1185">Reference proteome</keyword>
<dbReference type="KEGG" id="rme:Rmet_3939"/>
<dbReference type="Pfam" id="PF00072">
    <property type="entry name" value="Response_reg"/>
    <property type="match status" value="1"/>
</dbReference>
<dbReference type="GO" id="GO:0006355">
    <property type="term" value="P:regulation of DNA-templated transcription"/>
    <property type="evidence" value="ECO:0007669"/>
    <property type="project" value="InterPro"/>
</dbReference>
<dbReference type="SMART" id="SM00448">
    <property type="entry name" value="REC"/>
    <property type="match status" value="1"/>
</dbReference>
<evidence type="ECO:0000313" key="6">
    <source>
        <dbReference type="EMBL" id="ABF10807.1"/>
    </source>
</evidence>
<dbReference type="GO" id="GO:0000160">
    <property type="term" value="P:phosphorelay signal transduction system"/>
    <property type="evidence" value="ECO:0007669"/>
    <property type="project" value="InterPro"/>
</dbReference>
<dbReference type="SUPFAM" id="SSF46894">
    <property type="entry name" value="C-terminal effector domain of the bipartite response regulators"/>
    <property type="match status" value="1"/>
</dbReference>
<feature type="domain" description="Response regulatory" evidence="5">
    <location>
        <begin position="83"/>
        <end position="203"/>
    </location>
</feature>
<dbReference type="InterPro" id="IPR016032">
    <property type="entry name" value="Sig_transdc_resp-reg_C-effctor"/>
</dbReference>
<dbReference type="InterPro" id="IPR011006">
    <property type="entry name" value="CheY-like_superfamily"/>
</dbReference>
<keyword evidence="2" id="KW-0238">DNA-binding</keyword>
<accession>Q1LGB9</accession>
<geneLocation type="plasmid" evidence="6 7">
    <name>megaplasmid</name>
</geneLocation>
<dbReference type="Pfam" id="PF00196">
    <property type="entry name" value="GerE"/>
    <property type="match status" value="1"/>
</dbReference>
<dbReference type="SUPFAM" id="SSF52172">
    <property type="entry name" value="CheY-like"/>
    <property type="match status" value="1"/>
</dbReference>
<proteinExistence type="predicted"/>
<dbReference type="PANTHER" id="PTHR43214">
    <property type="entry name" value="TWO-COMPONENT RESPONSE REGULATOR"/>
    <property type="match status" value="1"/>
</dbReference>
<dbReference type="CDD" id="cd17535">
    <property type="entry name" value="REC_NarL-like"/>
    <property type="match status" value="1"/>
</dbReference>
<dbReference type="InterPro" id="IPR000792">
    <property type="entry name" value="Tscrpt_reg_LuxR_C"/>
</dbReference>
<evidence type="ECO:0000259" key="5">
    <source>
        <dbReference type="PROSITE" id="PS50110"/>
    </source>
</evidence>
<evidence type="ECO:0000256" key="2">
    <source>
        <dbReference type="ARBA" id="ARBA00023125"/>
    </source>
</evidence>
<evidence type="ECO:0000256" key="3">
    <source>
        <dbReference type="PROSITE-ProRule" id="PRU00169"/>
    </source>
</evidence>
<gene>
    <name evidence="6" type="ordered locus">Rmet_3939</name>
</gene>
<dbReference type="Gene3D" id="3.40.50.2300">
    <property type="match status" value="1"/>
</dbReference>
<name>Q1LGB9_CUPMC</name>
<sequence length="300" mass="33608">MSPTQGNAIRFLRILLLPSRDPGINLAVHRGALRVVSRLIRGSACAQLLRVRAVRHSRVRRFFDASVQPYPTHMFRSHWMTLRILLADDHPVITAAIRARVQSSQTGWEVCGEATSATELQQQVDLLQPDVVVTDYHMPGPTELDGVRLITSLRRRHPSISVVVLTMITNPLVLRTILDVRVHGLLIKDSPLAEIMTAIGRAQRGFTYIGKSALRALAPTELRTMLPCGRDGEQRPSAREMEVLRLYLTGRTVTEIATTLCRSVKTISRQKNCAMQKLGVTNDRELFECVALQGMVLPRR</sequence>
<dbReference type="CDD" id="cd06170">
    <property type="entry name" value="LuxR_C_like"/>
    <property type="match status" value="1"/>
</dbReference>
<dbReference type="EMBL" id="CP000353">
    <property type="protein sequence ID" value="ABF10807.1"/>
    <property type="molecule type" value="Genomic_DNA"/>
</dbReference>
<dbReference type="PROSITE" id="PS50110">
    <property type="entry name" value="RESPONSE_REGULATORY"/>
    <property type="match status" value="1"/>
</dbReference>
<dbReference type="InterPro" id="IPR058245">
    <property type="entry name" value="NreC/VraR/RcsB-like_REC"/>
</dbReference>
<organism evidence="6 7">
    <name type="scientific">Cupriavidus metallidurans (strain ATCC 43123 / DSM 2839 / NBRC 102507 / CH34)</name>
    <name type="common">Ralstonia metallidurans</name>
    <dbReference type="NCBI Taxonomy" id="266264"/>
    <lineage>
        <taxon>Bacteria</taxon>
        <taxon>Pseudomonadati</taxon>
        <taxon>Pseudomonadota</taxon>
        <taxon>Betaproteobacteria</taxon>
        <taxon>Burkholderiales</taxon>
        <taxon>Burkholderiaceae</taxon>
        <taxon>Cupriavidus</taxon>
    </lineage>
</organism>
<evidence type="ECO:0000259" key="4">
    <source>
        <dbReference type="PROSITE" id="PS50043"/>
    </source>
</evidence>
<keyword evidence="6" id="KW-0614">Plasmid</keyword>
<keyword evidence="1 3" id="KW-0597">Phosphoprotein</keyword>
<dbReference type="PROSITE" id="PS50043">
    <property type="entry name" value="HTH_LUXR_2"/>
    <property type="match status" value="1"/>
</dbReference>
<dbReference type="InterPro" id="IPR039420">
    <property type="entry name" value="WalR-like"/>
</dbReference>
<protein>
    <submittedName>
        <fullName evidence="6">Two component transcriptional regulator</fullName>
    </submittedName>
</protein>
<evidence type="ECO:0000313" key="7">
    <source>
        <dbReference type="Proteomes" id="UP000002429"/>
    </source>
</evidence>
<dbReference type="eggNOG" id="COG2197">
    <property type="taxonomic scope" value="Bacteria"/>
</dbReference>
<dbReference type="Proteomes" id="UP000002429">
    <property type="component" value="Plasmid megaplasmid"/>
</dbReference>
<dbReference type="PANTHER" id="PTHR43214:SF17">
    <property type="entry name" value="TRANSCRIPTIONAL REGULATORY PROTEIN RCSB"/>
    <property type="match status" value="1"/>
</dbReference>
<dbReference type="AlphaFoldDB" id="Q1LGB9"/>
<dbReference type="GO" id="GO:0003677">
    <property type="term" value="F:DNA binding"/>
    <property type="evidence" value="ECO:0007669"/>
    <property type="project" value="UniProtKB-KW"/>
</dbReference>
<evidence type="ECO:0000256" key="1">
    <source>
        <dbReference type="ARBA" id="ARBA00022553"/>
    </source>
</evidence>
<feature type="modified residue" description="4-aspartylphosphate" evidence="3">
    <location>
        <position position="135"/>
    </location>
</feature>